<organism evidence="9 10">
    <name type="scientific">Lagenidium giganteum</name>
    <dbReference type="NCBI Taxonomy" id="4803"/>
    <lineage>
        <taxon>Eukaryota</taxon>
        <taxon>Sar</taxon>
        <taxon>Stramenopiles</taxon>
        <taxon>Oomycota</taxon>
        <taxon>Peronosporomycetes</taxon>
        <taxon>Pythiales</taxon>
        <taxon>Pythiaceae</taxon>
    </lineage>
</organism>
<dbReference type="GO" id="GO:0051920">
    <property type="term" value="F:peroxiredoxin activity"/>
    <property type="evidence" value="ECO:0007669"/>
    <property type="project" value="InterPro"/>
</dbReference>
<protein>
    <recommendedName>
        <fullName evidence="8">Thioredoxin domain-containing protein</fullName>
    </recommendedName>
</protein>
<dbReference type="InterPro" id="IPR036249">
    <property type="entry name" value="Thioredoxin-like_sf"/>
</dbReference>
<comment type="function">
    <text evidence="6">Thiol-specific peroxidase that catalyzes the reduction of hydrogen peroxide and organic hydroperoxides to water and alcohols, respectively.</text>
</comment>
<dbReference type="AlphaFoldDB" id="A0AAV2YRL1"/>
<dbReference type="FunFam" id="3.30.1020.10:FF:000001">
    <property type="entry name" value="1-Cys peroxiredoxin"/>
    <property type="match status" value="1"/>
</dbReference>
<evidence type="ECO:0000256" key="2">
    <source>
        <dbReference type="ARBA" id="ARBA00022862"/>
    </source>
</evidence>
<feature type="active site" description="Cysteine sulfenic acid (-SOH) intermediate; for peroxidase activity" evidence="7">
    <location>
        <position position="54"/>
    </location>
</feature>
<reference evidence="9" key="1">
    <citation type="submission" date="2022-11" db="EMBL/GenBank/DDBJ databases">
        <authorList>
            <person name="Morgan W.R."/>
            <person name="Tartar A."/>
        </authorList>
    </citation>
    <scope>NUCLEOTIDE SEQUENCE</scope>
    <source>
        <strain evidence="9">ARSEF 373</strain>
    </source>
</reference>
<evidence type="ECO:0000256" key="7">
    <source>
        <dbReference type="PIRSR" id="PIRSR000239-1"/>
    </source>
</evidence>
<name>A0AAV2YRL1_9STRA</name>
<dbReference type="InterPro" id="IPR000866">
    <property type="entry name" value="AhpC/TSA"/>
</dbReference>
<sequence length="228" mass="25584">MPPRTSNVSGFTLLDELPDLSYEASDGSSGTLHEYFRGAWGVLFSHPDDFTPICTTEIAELARLEQADEFKSRNTRLMGLSCNDAESHQRWIKDIEAYSNSSVNFPVIADPLRIIASRLGMLSQDDMDKDSLPLTVRTLFVLDPQVRIRLMLTYPASTGRNMCELLRVIDSLQLTSAHPVATPVNWKKGTPVCIAANLSNEEIEKTFQDIVIENLPSNKEYLRFTSDL</sequence>
<dbReference type="FunFam" id="3.40.30.10:FF:000011">
    <property type="entry name" value="Peroxiredoxin PRX1"/>
    <property type="match status" value="1"/>
</dbReference>
<feature type="domain" description="Thioredoxin" evidence="8">
    <location>
        <begin position="11"/>
        <end position="174"/>
    </location>
</feature>
<dbReference type="SUPFAM" id="SSF52833">
    <property type="entry name" value="Thioredoxin-like"/>
    <property type="match status" value="1"/>
</dbReference>
<evidence type="ECO:0000259" key="8">
    <source>
        <dbReference type="PROSITE" id="PS51352"/>
    </source>
</evidence>
<dbReference type="EMBL" id="DAKRPA010000182">
    <property type="protein sequence ID" value="DAZ95968.1"/>
    <property type="molecule type" value="Genomic_DNA"/>
</dbReference>
<keyword evidence="2 6" id="KW-0049">Antioxidant</keyword>
<dbReference type="GO" id="GO:0005739">
    <property type="term" value="C:mitochondrion"/>
    <property type="evidence" value="ECO:0007669"/>
    <property type="project" value="TreeGrafter"/>
</dbReference>
<keyword evidence="3 6" id="KW-0560">Oxidoreductase</keyword>
<evidence type="ECO:0000256" key="5">
    <source>
        <dbReference type="ARBA" id="ARBA00025719"/>
    </source>
</evidence>
<keyword evidence="4 6" id="KW-0676">Redox-active center</keyword>
<dbReference type="PIRSF" id="PIRSF000239">
    <property type="entry name" value="AHPC"/>
    <property type="match status" value="1"/>
</dbReference>
<gene>
    <name evidence="9" type="ORF">N0F65_009269</name>
</gene>
<evidence type="ECO:0000256" key="6">
    <source>
        <dbReference type="PIRNR" id="PIRNR000239"/>
    </source>
</evidence>
<evidence type="ECO:0000256" key="3">
    <source>
        <dbReference type="ARBA" id="ARBA00023002"/>
    </source>
</evidence>
<reference evidence="9" key="2">
    <citation type="journal article" date="2023" name="Microbiol Resour">
        <title>Decontamination and Annotation of the Draft Genome Sequence of the Oomycete Lagenidium giganteum ARSEF 373.</title>
        <authorList>
            <person name="Morgan W.R."/>
            <person name="Tartar A."/>
        </authorList>
    </citation>
    <scope>NUCLEOTIDE SEQUENCE</scope>
    <source>
        <strain evidence="9">ARSEF 373</strain>
    </source>
</reference>
<evidence type="ECO:0000256" key="4">
    <source>
        <dbReference type="ARBA" id="ARBA00023284"/>
    </source>
</evidence>
<comment type="similarity">
    <text evidence="5">Belongs to the peroxiredoxin family. Prx6 subfamily.</text>
</comment>
<dbReference type="InterPro" id="IPR013766">
    <property type="entry name" value="Thioredoxin_domain"/>
</dbReference>
<dbReference type="InterPro" id="IPR024706">
    <property type="entry name" value="Peroxiredoxin_AhpC-typ"/>
</dbReference>
<accession>A0AAV2YRL1</accession>
<evidence type="ECO:0000313" key="10">
    <source>
        <dbReference type="Proteomes" id="UP001146120"/>
    </source>
</evidence>
<dbReference type="Pfam" id="PF10417">
    <property type="entry name" value="1-cysPrx_C"/>
    <property type="match status" value="1"/>
</dbReference>
<evidence type="ECO:0000313" key="9">
    <source>
        <dbReference type="EMBL" id="DAZ95968.1"/>
    </source>
</evidence>
<keyword evidence="1 6" id="KW-0575">Peroxidase</keyword>
<comment type="caution">
    <text evidence="9">The sequence shown here is derived from an EMBL/GenBank/DDBJ whole genome shotgun (WGS) entry which is preliminary data.</text>
</comment>
<dbReference type="Pfam" id="PF00578">
    <property type="entry name" value="AhpC-TSA"/>
    <property type="match status" value="1"/>
</dbReference>
<dbReference type="Gene3D" id="3.30.1020.10">
    <property type="entry name" value="Antioxidant, Horf6, Chain A, domain2"/>
    <property type="match status" value="1"/>
</dbReference>
<keyword evidence="10" id="KW-1185">Reference proteome</keyword>
<dbReference type="InterPro" id="IPR019479">
    <property type="entry name" value="Peroxiredoxin_C"/>
</dbReference>
<dbReference type="GO" id="GO:0005829">
    <property type="term" value="C:cytosol"/>
    <property type="evidence" value="ECO:0007669"/>
    <property type="project" value="TreeGrafter"/>
</dbReference>
<dbReference type="Proteomes" id="UP001146120">
    <property type="component" value="Unassembled WGS sequence"/>
</dbReference>
<dbReference type="PANTHER" id="PTHR43503:SF4">
    <property type="entry name" value="PEROXIREDOXIN-6"/>
    <property type="match status" value="1"/>
</dbReference>
<dbReference type="PANTHER" id="PTHR43503">
    <property type="entry name" value="MCG48959-RELATED"/>
    <property type="match status" value="1"/>
</dbReference>
<dbReference type="GO" id="GO:0045454">
    <property type="term" value="P:cell redox homeostasis"/>
    <property type="evidence" value="ECO:0007669"/>
    <property type="project" value="TreeGrafter"/>
</dbReference>
<proteinExistence type="inferred from homology"/>
<dbReference type="Gene3D" id="3.40.30.10">
    <property type="entry name" value="Glutaredoxin"/>
    <property type="match status" value="1"/>
</dbReference>
<dbReference type="PROSITE" id="PS51352">
    <property type="entry name" value="THIOREDOXIN_2"/>
    <property type="match status" value="1"/>
</dbReference>
<evidence type="ECO:0000256" key="1">
    <source>
        <dbReference type="ARBA" id="ARBA00022559"/>
    </source>
</evidence>